<feature type="domain" description="Dihydrodipicolinate reductase C-terminal" evidence="15">
    <location>
        <begin position="128"/>
        <end position="264"/>
    </location>
</feature>
<dbReference type="AlphaFoldDB" id="A0A8D9JS39"/>
<comment type="similarity">
    <text evidence="1 13">Belongs to the DapB family.</text>
</comment>
<keyword evidence="3 13" id="KW-0028">Amino-acid biosynthesis</keyword>
<keyword evidence="8 13" id="KW-0457">Lysine biosynthesis</keyword>
<dbReference type="GO" id="GO:0016726">
    <property type="term" value="F:oxidoreductase activity, acting on CH or CH2 groups, NAD or NADP as acceptor"/>
    <property type="evidence" value="ECO:0007669"/>
    <property type="project" value="UniProtKB-UniRule"/>
</dbReference>
<evidence type="ECO:0000256" key="8">
    <source>
        <dbReference type="ARBA" id="ARBA00023154"/>
    </source>
</evidence>
<dbReference type="PANTHER" id="PTHR20836:SF0">
    <property type="entry name" value="4-HYDROXY-TETRAHYDRODIPICOLINATE REDUCTASE 1, CHLOROPLASTIC-RELATED"/>
    <property type="match status" value="1"/>
</dbReference>
<evidence type="ECO:0000256" key="5">
    <source>
        <dbReference type="ARBA" id="ARBA00022915"/>
    </source>
</evidence>
<dbReference type="EMBL" id="LN649255">
    <property type="protein sequence ID" value="CEI58560.1"/>
    <property type="molecule type" value="Genomic_DNA"/>
</dbReference>
<comment type="function">
    <text evidence="13">Catalyzes the conversion of 4-hydroxy-tetrahydrodipicolinate (HTPA) to tetrahydrodipicolinate.</text>
</comment>
<comment type="pathway">
    <text evidence="9 13">Amino-acid biosynthesis; L-lysine biosynthesis via DAP pathway; (S)-tetrahydrodipicolinate from L-aspartate: step 4/4.</text>
</comment>
<reference evidence="16 17" key="1">
    <citation type="journal article" date="2015" name="Genome Biol. Evol.">
        <title>Genome evolution in the primary endosymbiont of whiteflies sheds light on their divergence.</title>
        <authorList>
            <person name="Santos-Garcia D."/>
            <person name="Vargas-Chavez C."/>
            <person name="Moya A."/>
            <person name="Latorre A."/>
            <person name="Silva"/>
            <person name="F J."/>
        </authorList>
    </citation>
    <scope>NUCLEOTIDE SEQUENCE [LARGE SCALE GENOMIC DNA]</scope>
    <source>
        <strain evidence="17">AD-VLC</strain>
    </source>
</reference>
<evidence type="ECO:0000256" key="1">
    <source>
        <dbReference type="ARBA" id="ARBA00006642"/>
    </source>
</evidence>
<evidence type="ECO:0000256" key="7">
    <source>
        <dbReference type="ARBA" id="ARBA00023027"/>
    </source>
</evidence>
<evidence type="ECO:0000256" key="11">
    <source>
        <dbReference type="ARBA" id="ARBA00049080"/>
    </source>
</evidence>
<keyword evidence="6 13" id="KW-0560">Oxidoreductase</keyword>
<dbReference type="GO" id="GO:0050661">
    <property type="term" value="F:NADP binding"/>
    <property type="evidence" value="ECO:0007669"/>
    <property type="project" value="UniProtKB-UniRule"/>
</dbReference>
<comment type="caution">
    <text evidence="13">Was originally thought to be a dihydrodipicolinate reductase (DHDPR), catalyzing the conversion of dihydrodipicolinate to tetrahydrodipicolinate. However, it was shown in E.coli that the substrate of the enzymatic reaction is not dihydrodipicolinate (DHDP) but in fact (2S,4S)-4-hydroxy-2,3,4,5-tetrahydrodipicolinic acid (HTPA), the product released by the DapA-catalyzed reaction.</text>
</comment>
<proteinExistence type="inferred from homology"/>
<dbReference type="InterPro" id="IPR022663">
    <property type="entry name" value="DapB_C"/>
</dbReference>
<name>A0A8D9JS39_9GAMM</name>
<dbReference type="GO" id="GO:0019877">
    <property type="term" value="P:diaminopimelate biosynthetic process"/>
    <property type="evidence" value="ECO:0007669"/>
    <property type="project" value="UniProtKB-UniRule"/>
</dbReference>
<feature type="binding site" evidence="13">
    <location>
        <begin position="166"/>
        <end position="167"/>
    </location>
    <ligand>
        <name>(S)-2,3,4,5-tetrahydrodipicolinate</name>
        <dbReference type="ChEBI" id="CHEBI:16845"/>
    </ligand>
</feature>
<keyword evidence="5 13" id="KW-0220">Diaminopimelate biosynthesis</keyword>
<dbReference type="InterPro" id="IPR000846">
    <property type="entry name" value="DapB_N"/>
</dbReference>
<comment type="catalytic activity">
    <reaction evidence="12 13">
        <text>(S)-2,3,4,5-tetrahydrodipicolinate + NAD(+) + H2O = (2S,4S)-4-hydroxy-2,3,4,5-tetrahydrodipicolinate + NADH + H(+)</text>
        <dbReference type="Rhea" id="RHEA:35323"/>
        <dbReference type="ChEBI" id="CHEBI:15377"/>
        <dbReference type="ChEBI" id="CHEBI:15378"/>
        <dbReference type="ChEBI" id="CHEBI:16845"/>
        <dbReference type="ChEBI" id="CHEBI:57540"/>
        <dbReference type="ChEBI" id="CHEBI:57945"/>
        <dbReference type="ChEBI" id="CHEBI:67139"/>
        <dbReference type="EC" id="1.17.1.8"/>
    </reaction>
</comment>
<dbReference type="Gene3D" id="3.40.50.720">
    <property type="entry name" value="NAD(P)-binding Rossmann-like Domain"/>
    <property type="match status" value="1"/>
</dbReference>
<evidence type="ECO:0000256" key="12">
    <source>
        <dbReference type="ARBA" id="ARBA00049396"/>
    </source>
</evidence>
<comment type="catalytic activity">
    <reaction evidence="11 13">
        <text>(S)-2,3,4,5-tetrahydrodipicolinate + NADP(+) + H2O = (2S,4S)-4-hydroxy-2,3,4,5-tetrahydrodipicolinate + NADPH + H(+)</text>
        <dbReference type="Rhea" id="RHEA:35331"/>
        <dbReference type="ChEBI" id="CHEBI:15377"/>
        <dbReference type="ChEBI" id="CHEBI:15378"/>
        <dbReference type="ChEBI" id="CHEBI:16845"/>
        <dbReference type="ChEBI" id="CHEBI:57783"/>
        <dbReference type="ChEBI" id="CHEBI:58349"/>
        <dbReference type="ChEBI" id="CHEBI:67139"/>
        <dbReference type="EC" id="1.17.1.8"/>
    </reaction>
</comment>
<evidence type="ECO:0000256" key="9">
    <source>
        <dbReference type="ARBA" id="ARBA00037922"/>
    </source>
</evidence>
<comment type="caution">
    <text evidence="13">Lacks conserved residue(s) required for the propagation of feature annotation.</text>
</comment>
<evidence type="ECO:0000256" key="6">
    <source>
        <dbReference type="ARBA" id="ARBA00023002"/>
    </source>
</evidence>
<organism evidence="16 17">
    <name type="scientific">Candidatus Portiera aleyrodidarum</name>
    <name type="common">primary endosymbiont of Bemisia tabaci</name>
    <dbReference type="NCBI Taxonomy" id="91844"/>
    <lineage>
        <taxon>Bacteria</taxon>
        <taxon>Pseudomonadati</taxon>
        <taxon>Pseudomonadota</taxon>
        <taxon>Gammaproteobacteria</taxon>
        <taxon>Candidatus Johnevansiales</taxon>
        <taxon>Candidatus Johnevansiaceae</taxon>
        <taxon>Candidatus Portiera</taxon>
    </lineage>
</organism>
<evidence type="ECO:0000256" key="10">
    <source>
        <dbReference type="ARBA" id="ARBA00038983"/>
    </source>
</evidence>
<dbReference type="SUPFAM" id="SSF51735">
    <property type="entry name" value="NAD(P)-binding Rossmann-fold domains"/>
    <property type="match status" value="1"/>
</dbReference>
<feature type="active site" description="Proton donor/acceptor" evidence="13">
    <location>
        <position position="156"/>
    </location>
</feature>
<sequence length="271" mass="30469">MIKVIILGAIGRIGKLLIKTITSEKNFKLIGAVINPKNKLIGKDIGEIIGLGKLNIKTVGNIKDIKNKFDTIIDFTNTKLSLKNLEYCYKNKKSIIIGTTGFKKKQLKKIKMFKNKVPFVLSANMSIGANIISDIIIKITKKLIIKDFDIEIIEYHHNKKIDCPSGTALFIGKKIAEIIGYSLNTLKVYLKKNGPRIKNTIGYSIIRAGDIIGEHKIIYASKSGEIIEINHKVTNRLVFAYGALVAAKWIKNKKNGYYTMQDVLKEEKKFV</sequence>
<dbReference type="GO" id="GO:0009089">
    <property type="term" value="P:lysine biosynthetic process via diaminopimelate"/>
    <property type="evidence" value="ECO:0007669"/>
    <property type="project" value="UniProtKB-UniRule"/>
</dbReference>
<evidence type="ECO:0000259" key="15">
    <source>
        <dbReference type="Pfam" id="PF05173"/>
    </source>
</evidence>
<feature type="active site" description="Proton donor" evidence="13">
    <location>
        <position position="160"/>
    </location>
</feature>
<evidence type="ECO:0000313" key="17">
    <source>
        <dbReference type="Proteomes" id="UP000032800"/>
    </source>
</evidence>
<protein>
    <recommendedName>
        <fullName evidence="10 13">4-hydroxy-tetrahydrodipicolinate reductase</fullName>
        <shortName evidence="13">HTPA reductase</shortName>
        <ecNumber evidence="10 13">1.17.1.8</ecNumber>
    </recommendedName>
</protein>
<dbReference type="Gene3D" id="3.30.360.10">
    <property type="entry name" value="Dihydrodipicolinate Reductase, domain 2"/>
    <property type="match status" value="1"/>
</dbReference>
<dbReference type="InterPro" id="IPR022664">
    <property type="entry name" value="DapB_N_CS"/>
</dbReference>
<dbReference type="Pfam" id="PF01113">
    <property type="entry name" value="DapB_N"/>
    <property type="match status" value="1"/>
</dbReference>
<keyword evidence="7 13" id="KW-0520">NAD</keyword>
<dbReference type="InterPro" id="IPR023940">
    <property type="entry name" value="DHDPR_bac"/>
</dbReference>
<dbReference type="PANTHER" id="PTHR20836">
    <property type="entry name" value="DIHYDRODIPICOLINATE REDUCTASE"/>
    <property type="match status" value="1"/>
</dbReference>
<evidence type="ECO:0000256" key="3">
    <source>
        <dbReference type="ARBA" id="ARBA00022605"/>
    </source>
</evidence>
<dbReference type="GO" id="GO:0051287">
    <property type="term" value="F:NAD binding"/>
    <property type="evidence" value="ECO:0007669"/>
    <property type="project" value="UniProtKB-UniRule"/>
</dbReference>
<comment type="subunit">
    <text evidence="13">Homotetramer.</text>
</comment>
<dbReference type="GO" id="GO:0005829">
    <property type="term" value="C:cytosol"/>
    <property type="evidence" value="ECO:0007669"/>
    <property type="project" value="TreeGrafter"/>
</dbReference>
<dbReference type="Proteomes" id="UP000032800">
    <property type="component" value="Chromosome I"/>
</dbReference>
<dbReference type="EC" id="1.17.1.8" evidence="10 13"/>
<dbReference type="PIRSF" id="PIRSF000161">
    <property type="entry name" value="DHPR"/>
    <property type="match status" value="1"/>
</dbReference>
<gene>
    <name evidence="13 16" type="primary">dapB</name>
    <name evidence="16" type="ORF">PAD_014</name>
</gene>
<feature type="domain" description="Dihydrodipicolinate reductase N-terminal" evidence="14">
    <location>
        <begin position="2"/>
        <end position="125"/>
    </location>
</feature>
<dbReference type="RefSeq" id="WP_219848708.1">
    <property type="nucleotide sequence ID" value="NZ_LN649255.1"/>
</dbReference>
<dbReference type="InterPro" id="IPR036291">
    <property type="entry name" value="NAD(P)-bd_dom_sf"/>
</dbReference>
<dbReference type="UniPathway" id="UPA00034">
    <property type="reaction ID" value="UER00018"/>
</dbReference>
<feature type="binding site" evidence="13">
    <location>
        <position position="157"/>
    </location>
    <ligand>
        <name>(S)-2,3,4,5-tetrahydrodipicolinate</name>
        <dbReference type="ChEBI" id="CHEBI:16845"/>
    </ligand>
</feature>
<feature type="binding site" evidence="13">
    <location>
        <begin position="98"/>
        <end position="100"/>
    </location>
    <ligand>
        <name>NAD(+)</name>
        <dbReference type="ChEBI" id="CHEBI:57540"/>
    </ligand>
</feature>
<dbReference type="KEGG" id="plc:PAD_014"/>
<comment type="subcellular location">
    <subcellularLocation>
        <location evidence="13">Cytoplasm</location>
    </subcellularLocation>
</comment>
<dbReference type="PROSITE" id="PS01298">
    <property type="entry name" value="DAPB"/>
    <property type="match status" value="1"/>
</dbReference>
<evidence type="ECO:0000256" key="4">
    <source>
        <dbReference type="ARBA" id="ARBA00022857"/>
    </source>
</evidence>
<dbReference type="Pfam" id="PF05173">
    <property type="entry name" value="DapB_C"/>
    <property type="match status" value="1"/>
</dbReference>
<dbReference type="NCBIfam" id="TIGR00036">
    <property type="entry name" value="dapB"/>
    <property type="match status" value="1"/>
</dbReference>
<dbReference type="CDD" id="cd02274">
    <property type="entry name" value="DHDPR_N"/>
    <property type="match status" value="1"/>
</dbReference>
<evidence type="ECO:0000256" key="2">
    <source>
        <dbReference type="ARBA" id="ARBA00022490"/>
    </source>
</evidence>
<evidence type="ECO:0000313" key="16">
    <source>
        <dbReference type="EMBL" id="CEI58560.1"/>
    </source>
</evidence>
<feature type="binding site" evidence="13">
    <location>
        <begin position="122"/>
        <end position="125"/>
    </location>
    <ligand>
        <name>NAD(+)</name>
        <dbReference type="ChEBI" id="CHEBI:57540"/>
    </ligand>
</feature>
<accession>A0A8D9JS39</accession>
<feature type="binding site" evidence="13">
    <location>
        <begin position="8"/>
        <end position="13"/>
    </location>
    <ligand>
        <name>NAD(+)</name>
        <dbReference type="ChEBI" id="CHEBI:57540"/>
    </ligand>
</feature>
<dbReference type="SUPFAM" id="SSF55347">
    <property type="entry name" value="Glyceraldehyde-3-phosphate dehydrogenase-like, C-terminal domain"/>
    <property type="match status" value="1"/>
</dbReference>
<keyword evidence="2 13" id="KW-0963">Cytoplasm</keyword>
<evidence type="ECO:0000259" key="14">
    <source>
        <dbReference type="Pfam" id="PF01113"/>
    </source>
</evidence>
<keyword evidence="4 13" id="KW-0521">NADP</keyword>
<dbReference type="HAMAP" id="MF_00102">
    <property type="entry name" value="DapB"/>
    <property type="match status" value="1"/>
</dbReference>
<evidence type="ECO:0000256" key="13">
    <source>
        <dbReference type="HAMAP-Rule" id="MF_00102"/>
    </source>
</evidence>
<dbReference type="GO" id="GO:0008839">
    <property type="term" value="F:4-hydroxy-tetrahydrodipicolinate reductase"/>
    <property type="evidence" value="ECO:0007669"/>
    <property type="project" value="UniProtKB-UniRule"/>
</dbReference>